<reference evidence="2" key="1">
    <citation type="submission" date="2022-12" db="EMBL/GenBank/DDBJ databases">
        <title>New Phytohabitans aurantiacus sp. RD004123 nov., an actinomycete isolated from soil.</title>
        <authorList>
            <person name="Triningsih D.W."/>
            <person name="Harunari E."/>
            <person name="Igarashi Y."/>
        </authorList>
    </citation>
    <scope>NUCLEOTIDE SEQUENCE</scope>
    <source>
        <strain evidence="2">RD004123</strain>
    </source>
</reference>
<organism evidence="2 3">
    <name type="scientific">Phytohabitans aurantiacus</name>
    <dbReference type="NCBI Taxonomy" id="3016789"/>
    <lineage>
        <taxon>Bacteria</taxon>
        <taxon>Bacillati</taxon>
        <taxon>Actinomycetota</taxon>
        <taxon>Actinomycetes</taxon>
        <taxon>Micromonosporales</taxon>
        <taxon>Micromonosporaceae</taxon>
    </lineage>
</organism>
<keyword evidence="1" id="KW-0472">Membrane</keyword>
<protein>
    <recommendedName>
        <fullName evidence="4">Lipoprotein LpqB beta-propeller domain-containing protein</fullName>
    </recommendedName>
</protein>
<keyword evidence="1" id="KW-0812">Transmembrane</keyword>
<dbReference type="Proteomes" id="UP001144280">
    <property type="component" value="Unassembled WGS sequence"/>
</dbReference>
<evidence type="ECO:0008006" key="4">
    <source>
        <dbReference type="Google" id="ProtNLM"/>
    </source>
</evidence>
<evidence type="ECO:0000313" key="3">
    <source>
        <dbReference type="Proteomes" id="UP001144280"/>
    </source>
</evidence>
<dbReference type="Gene3D" id="2.120.10.30">
    <property type="entry name" value="TolB, C-terminal domain"/>
    <property type="match status" value="1"/>
</dbReference>
<comment type="caution">
    <text evidence="2">The sequence shown here is derived from an EMBL/GenBank/DDBJ whole genome shotgun (WGS) entry which is preliminary data.</text>
</comment>
<name>A0ABQ5R505_9ACTN</name>
<sequence>MTSPRLSRALEDLAAEAGSYASVDAVLAETGRRRRRRTVIAAAAAVLAVALGGGVVAALPKKSSPVPMPLPVAAWPVPESDAQTLPSTGAVGRAAYAYTTLGGSYLVTRDARLYILPNPGLLSPDGRWLAYGLAPDRYLVRDLTGDTVWPVTGGMGGLEWSADSRWLLLTDGTEPRQKWYLRLDTRDGAQHTSDVPYGFADGVLPSGEIVYVSDPFMRPAGADPVVTRYDPATGAKTDITLDVPEGVNVVEPNEQRLTVLLGPGNSILIGVYDAGGLSALLEYQLSDPKYVTRHDVRAPRGGETLLIAYNATDGLVVGFCDDTRTMVALVDPGRFETVLTLPGRASVSLASSDR</sequence>
<dbReference type="RefSeq" id="WP_281903256.1">
    <property type="nucleotide sequence ID" value="NZ_BSDI01000051.1"/>
</dbReference>
<evidence type="ECO:0000313" key="2">
    <source>
        <dbReference type="EMBL" id="GLI01869.1"/>
    </source>
</evidence>
<accession>A0ABQ5R505</accession>
<gene>
    <name evidence="2" type="ORF">Pa4123_71460</name>
</gene>
<feature type="transmembrane region" description="Helical" evidence="1">
    <location>
        <begin position="39"/>
        <end position="59"/>
    </location>
</feature>
<keyword evidence="1" id="KW-1133">Transmembrane helix</keyword>
<dbReference type="SUPFAM" id="SSF82171">
    <property type="entry name" value="DPP6 N-terminal domain-like"/>
    <property type="match status" value="1"/>
</dbReference>
<dbReference type="EMBL" id="BSDI01000051">
    <property type="protein sequence ID" value="GLI01869.1"/>
    <property type="molecule type" value="Genomic_DNA"/>
</dbReference>
<evidence type="ECO:0000256" key="1">
    <source>
        <dbReference type="SAM" id="Phobius"/>
    </source>
</evidence>
<keyword evidence="3" id="KW-1185">Reference proteome</keyword>
<proteinExistence type="predicted"/>
<dbReference type="InterPro" id="IPR011042">
    <property type="entry name" value="6-blade_b-propeller_TolB-like"/>
</dbReference>